<evidence type="ECO:0000259" key="1">
    <source>
        <dbReference type="Pfam" id="PF00078"/>
    </source>
</evidence>
<keyword evidence="3" id="KW-1185">Reference proteome</keyword>
<dbReference type="OrthoDB" id="10057690at2759"/>
<accession>A0A6J8BHC0</accession>
<dbReference type="Gene3D" id="3.30.70.270">
    <property type="match status" value="1"/>
</dbReference>
<evidence type="ECO:0000313" key="2">
    <source>
        <dbReference type="EMBL" id="CAC5382831.1"/>
    </source>
</evidence>
<dbReference type="CDD" id="cd01644">
    <property type="entry name" value="RT_pepA17"/>
    <property type="match status" value="1"/>
</dbReference>
<dbReference type="Gene3D" id="3.10.10.10">
    <property type="entry name" value="HIV Type 1 Reverse Transcriptase, subunit A, domain 1"/>
    <property type="match status" value="1"/>
</dbReference>
<sequence>MEKLLERGYMEHVPKEQFNRNDGRVWYIPHHGVYHSQKPDKIRIVFDCSATYMGVSLNKQLLQGPDLTNNLLGVLIRFREEKVAILGDIEAMFHQVKVPPLDRDCLRFFWWPNGNFENEPEHYRMTVHLFGATSSPSCCNYALKRTAEDFGEHYDKVVAHTITKSMYVDDCLSSLSTDVEAITLIKNVTSLCEKGGFHMTKWISNSPLVIKSIPEEERSKEVKQWSLEDDLPVERALGVQWFIETDTLGFRIKCKEKIATRRSILSITSSVYDPLGIISRTC</sequence>
<dbReference type="InterPro" id="IPR000477">
    <property type="entry name" value="RT_dom"/>
</dbReference>
<gene>
    <name evidence="2" type="ORF">MCOR_18623</name>
</gene>
<dbReference type="InterPro" id="IPR043128">
    <property type="entry name" value="Rev_trsase/Diguanyl_cyclase"/>
</dbReference>
<organism evidence="2 3">
    <name type="scientific">Mytilus coruscus</name>
    <name type="common">Sea mussel</name>
    <dbReference type="NCBI Taxonomy" id="42192"/>
    <lineage>
        <taxon>Eukaryota</taxon>
        <taxon>Metazoa</taxon>
        <taxon>Spiralia</taxon>
        <taxon>Lophotrochozoa</taxon>
        <taxon>Mollusca</taxon>
        <taxon>Bivalvia</taxon>
        <taxon>Autobranchia</taxon>
        <taxon>Pteriomorphia</taxon>
        <taxon>Mytilida</taxon>
        <taxon>Mytiloidea</taxon>
        <taxon>Mytilidae</taxon>
        <taxon>Mytilinae</taxon>
        <taxon>Mytilus</taxon>
    </lineage>
</organism>
<proteinExistence type="predicted"/>
<dbReference type="PANTHER" id="PTHR47331">
    <property type="entry name" value="PHD-TYPE DOMAIN-CONTAINING PROTEIN"/>
    <property type="match status" value="1"/>
</dbReference>
<dbReference type="SUPFAM" id="SSF56672">
    <property type="entry name" value="DNA/RNA polymerases"/>
    <property type="match status" value="1"/>
</dbReference>
<dbReference type="PANTHER" id="PTHR47331:SF1">
    <property type="entry name" value="GAG-LIKE PROTEIN"/>
    <property type="match status" value="1"/>
</dbReference>
<protein>
    <recommendedName>
        <fullName evidence="1">Reverse transcriptase domain-containing protein</fullName>
    </recommendedName>
</protein>
<evidence type="ECO:0000313" key="3">
    <source>
        <dbReference type="Proteomes" id="UP000507470"/>
    </source>
</evidence>
<name>A0A6J8BHC0_MYTCO</name>
<dbReference type="EMBL" id="CACVKT020003265">
    <property type="protein sequence ID" value="CAC5382831.1"/>
    <property type="molecule type" value="Genomic_DNA"/>
</dbReference>
<feature type="domain" description="Reverse transcriptase" evidence="1">
    <location>
        <begin position="79"/>
        <end position="199"/>
    </location>
</feature>
<dbReference type="AlphaFoldDB" id="A0A6J8BHC0"/>
<dbReference type="Proteomes" id="UP000507470">
    <property type="component" value="Unassembled WGS sequence"/>
</dbReference>
<dbReference type="InterPro" id="IPR043502">
    <property type="entry name" value="DNA/RNA_pol_sf"/>
</dbReference>
<dbReference type="Pfam" id="PF00078">
    <property type="entry name" value="RVT_1"/>
    <property type="match status" value="1"/>
</dbReference>
<reference evidence="2 3" key="1">
    <citation type="submission" date="2020-06" db="EMBL/GenBank/DDBJ databases">
        <authorList>
            <person name="Li R."/>
            <person name="Bekaert M."/>
        </authorList>
    </citation>
    <scope>NUCLEOTIDE SEQUENCE [LARGE SCALE GENOMIC DNA]</scope>
    <source>
        <strain evidence="3">wild</strain>
    </source>
</reference>